<dbReference type="AlphaFoldDB" id="A0A1W2FQ20"/>
<protein>
    <recommendedName>
        <fullName evidence="4">Exo-alpha-sialidase</fullName>
    </recommendedName>
</protein>
<proteinExistence type="predicted"/>
<dbReference type="CDD" id="cd15482">
    <property type="entry name" value="Sialidase_non-viral"/>
    <property type="match status" value="1"/>
</dbReference>
<evidence type="ECO:0000313" key="3">
    <source>
        <dbReference type="Proteomes" id="UP000192674"/>
    </source>
</evidence>
<keyword evidence="1" id="KW-0472">Membrane</keyword>
<organism evidence="2 3">
    <name type="scientific">Kibdelosporangium aridum</name>
    <dbReference type="NCBI Taxonomy" id="2030"/>
    <lineage>
        <taxon>Bacteria</taxon>
        <taxon>Bacillati</taxon>
        <taxon>Actinomycetota</taxon>
        <taxon>Actinomycetes</taxon>
        <taxon>Pseudonocardiales</taxon>
        <taxon>Pseudonocardiaceae</taxon>
        <taxon>Kibdelosporangium</taxon>
    </lineage>
</organism>
<reference evidence="2 3" key="1">
    <citation type="submission" date="2017-04" db="EMBL/GenBank/DDBJ databases">
        <authorList>
            <person name="Afonso C.L."/>
            <person name="Miller P.J."/>
            <person name="Scott M.A."/>
            <person name="Spackman E."/>
            <person name="Goraichik I."/>
            <person name="Dimitrov K.M."/>
            <person name="Suarez D.L."/>
            <person name="Swayne D.E."/>
        </authorList>
    </citation>
    <scope>NUCLEOTIDE SEQUENCE [LARGE SCALE GENOMIC DNA]</scope>
    <source>
        <strain evidence="2 3">DSM 43828</strain>
    </source>
</reference>
<dbReference type="InterPro" id="IPR036278">
    <property type="entry name" value="Sialidase_sf"/>
</dbReference>
<feature type="transmembrane region" description="Helical" evidence="1">
    <location>
        <begin position="40"/>
        <end position="58"/>
    </location>
</feature>
<evidence type="ECO:0000313" key="2">
    <source>
        <dbReference type="EMBL" id="SMD23822.1"/>
    </source>
</evidence>
<dbReference type="RefSeq" id="WP_084432698.1">
    <property type="nucleotide sequence ID" value="NZ_FWXV01000009.1"/>
</dbReference>
<dbReference type="Proteomes" id="UP000192674">
    <property type="component" value="Unassembled WGS sequence"/>
</dbReference>
<evidence type="ECO:0000256" key="1">
    <source>
        <dbReference type="SAM" id="Phobius"/>
    </source>
</evidence>
<dbReference type="SUPFAM" id="SSF50939">
    <property type="entry name" value="Sialidases"/>
    <property type="match status" value="1"/>
</dbReference>
<name>A0A1W2FQ20_KIBAR</name>
<dbReference type="OrthoDB" id="4265717at2"/>
<dbReference type="Gene3D" id="2.120.10.10">
    <property type="match status" value="1"/>
</dbReference>
<keyword evidence="1" id="KW-1133">Transmembrane helix</keyword>
<evidence type="ECO:0008006" key="4">
    <source>
        <dbReference type="Google" id="ProtNLM"/>
    </source>
</evidence>
<keyword evidence="1" id="KW-0812">Transmembrane</keyword>
<accession>A0A1W2FQ20</accession>
<keyword evidence="3" id="KW-1185">Reference proteome</keyword>
<dbReference type="EMBL" id="FWXV01000009">
    <property type="protein sequence ID" value="SMD23822.1"/>
    <property type="molecule type" value="Genomic_DNA"/>
</dbReference>
<sequence length="411" mass="44457">MPDLDSELATVRAETSAIIQPPDFEQVLRRNDRHTARRRSVLAFAAVALVLVILVPLLQTREVAPAGLDGNVVAIDFADAQHGFALLTDCLATEVERPQCLWRLEATRDGATWLPRTVPPLTGGPDSDVQALGKDTVVITQGGVRWLSKDGARTWTRLPVGLTSPVDSFPPGAEIFVGCSDWRLTDCDKPQLLVTLPDSGAVAPLVGQPPVDMSRAIAQPVPAADGSWWVYSEDRMTSRITLAVSRDDGRTWLLSNPPSPQSPIAGMPDEGTFIEGFTVVSGNGVLYGLAHGSPSHVPGKPFASFYAIYRSENGGRSWGIAHQATVDRVIRSVSATPVVTSAGDIIVSTPEDPRQRVLISKDGGRSFQPAQQPELDWITWTRAGYLNTRTGPIPAHWLSTDGITWRQLGQR</sequence>
<gene>
    <name evidence="2" type="ORF">SAMN05661093_08228</name>
</gene>